<accession>A0ABU6K749</accession>
<evidence type="ECO:0000256" key="3">
    <source>
        <dbReference type="ARBA" id="ARBA00022630"/>
    </source>
</evidence>
<dbReference type="Gene3D" id="1.10.45.10">
    <property type="entry name" value="Vanillyl-alcohol Oxidase, Chain A, domain 4"/>
    <property type="match status" value="1"/>
</dbReference>
<comment type="caution">
    <text evidence="7">The sequence shown here is derived from an EMBL/GenBank/DDBJ whole genome shotgun (WGS) entry which is preliminary data.</text>
</comment>
<keyword evidence="8" id="KW-1185">Reference proteome</keyword>
<dbReference type="InterPro" id="IPR006094">
    <property type="entry name" value="Oxid_FAD_bind_N"/>
</dbReference>
<dbReference type="Pfam" id="PF02913">
    <property type="entry name" value="FAD-oxidase_C"/>
    <property type="match status" value="1"/>
</dbReference>
<dbReference type="SUPFAM" id="SSF55103">
    <property type="entry name" value="FAD-linked oxidases, C-terminal domain"/>
    <property type="match status" value="1"/>
</dbReference>
<dbReference type="InterPro" id="IPR016169">
    <property type="entry name" value="FAD-bd_PCMH_sub2"/>
</dbReference>
<dbReference type="EMBL" id="JAYXHS010000003">
    <property type="protein sequence ID" value="MEC5387526.1"/>
    <property type="molecule type" value="Genomic_DNA"/>
</dbReference>
<dbReference type="Gene3D" id="3.30.70.2190">
    <property type="match status" value="1"/>
</dbReference>
<dbReference type="InterPro" id="IPR051264">
    <property type="entry name" value="FAD-oxidored/transferase_4"/>
</dbReference>
<comment type="similarity">
    <text evidence="2">Belongs to the FAD-binding oxidoreductase/transferase type 4 family.</text>
</comment>
<dbReference type="InterPro" id="IPR004113">
    <property type="entry name" value="FAD-bd_oxidored_4_C"/>
</dbReference>
<dbReference type="PANTHER" id="PTHR43716:SF1">
    <property type="entry name" value="D-2-HYDROXYGLUTARATE DEHYDROGENASE, MITOCHONDRIAL"/>
    <property type="match status" value="1"/>
</dbReference>
<keyword evidence="5" id="KW-0560">Oxidoreductase</keyword>
<dbReference type="InterPro" id="IPR036318">
    <property type="entry name" value="FAD-bd_PCMH-like_sf"/>
</dbReference>
<dbReference type="Proteomes" id="UP001331561">
    <property type="component" value="Unassembled WGS sequence"/>
</dbReference>
<comment type="cofactor">
    <cofactor evidence="1">
        <name>FAD</name>
        <dbReference type="ChEBI" id="CHEBI:57692"/>
    </cofactor>
</comment>
<dbReference type="InterPro" id="IPR016171">
    <property type="entry name" value="Vanillyl_alc_oxidase_C-sub2"/>
</dbReference>
<dbReference type="PANTHER" id="PTHR43716">
    <property type="entry name" value="D-2-HYDROXYGLUTARATE DEHYDROGENASE, MITOCHONDRIAL"/>
    <property type="match status" value="1"/>
</dbReference>
<name>A0ABU6K749_9RHOO</name>
<dbReference type="Gene3D" id="3.30.70.2740">
    <property type="match status" value="1"/>
</dbReference>
<reference evidence="7 8" key="1">
    <citation type="submission" date="2024-01" db="EMBL/GenBank/DDBJ databases">
        <title>Uliginosibacterium soil sp. nov.</title>
        <authorList>
            <person name="Lv Y."/>
        </authorList>
    </citation>
    <scope>NUCLEOTIDE SEQUENCE [LARGE SCALE GENOMIC DNA]</scope>
    <source>
        <strain evidence="7 8">H3</strain>
    </source>
</reference>
<dbReference type="Pfam" id="PF01565">
    <property type="entry name" value="FAD_binding_4"/>
    <property type="match status" value="1"/>
</dbReference>
<dbReference type="PROSITE" id="PS51387">
    <property type="entry name" value="FAD_PCMH"/>
    <property type="match status" value="1"/>
</dbReference>
<organism evidence="7 8">
    <name type="scientific">Uliginosibacterium silvisoli</name>
    <dbReference type="NCBI Taxonomy" id="3114758"/>
    <lineage>
        <taxon>Bacteria</taxon>
        <taxon>Pseudomonadati</taxon>
        <taxon>Pseudomonadota</taxon>
        <taxon>Betaproteobacteria</taxon>
        <taxon>Rhodocyclales</taxon>
        <taxon>Zoogloeaceae</taxon>
        <taxon>Uliginosibacterium</taxon>
    </lineage>
</organism>
<dbReference type="Gene3D" id="3.30.465.10">
    <property type="match status" value="1"/>
</dbReference>
<evidence type="ECO:0000313" key="8">
    <source>
        <dbReference type="Proteomes" id="UP001331561"/>
    </source>
</evidence>
<evidence type="ECO:0000256" key="5">
    <source>
        <dbReference type="ARBA" id="ARBA00023002"/>
    </source>
</evidence>
<evidence type="ECO:0000259" key="6">
    <source>
        <dbReference type="PROSITE" id="PS51387"/>
    </source>
</evidence>
<dbReference type="SUPFAM" id="SSF56176">
    <property type="entry name" value="FAD-binding/transporter-associated domain-like"/>
    <property type="match status" value="1"/>
</dbReference>
<dbReference type="Gene3D" id="3.30.43.10">
    <property type="entry name" value="Uridine Diphospho-n-acetylenolpyruvylglucosamine Reductase, domain 2"/>
    <property type="match status" value="1"/>
</dbReference>
<protein>
    <submittedName>
        <fullName evidence="7">FAD-binding oxidoreductase</fullName>
    </submittedName>
</protein>
<proteinExistence type="inferred from homology"/>
<dbReference type="InterPro" id="IPR016167">
    <property type="entry name" value="FAD-bd_PCMH_sub1"/>
</dbReference>
<feature type="domain" description="FAD-binding PCMH-type" evidence="6">
    <location>
        <begin position="35"/>
        <end position="214"/>
    </location>
</feature>
<dbReference type="InterPro" id="IPR016164">
    <property type="entry name" value="FAD-linked_Oxase-like_C"/>
</dbReference>
<gene>
    <name evidence="7" type="ORF">VVD49_17475</name>
</gene>
<keyword evidence="4" id="KW-0274">FAD</keyword>
<evidence type="ECO:0000256" key="2">
    <source>
        <dbReference type="ARBA" id="ARBA00008000"/>
    </source>
</evidence>
<keyword evidence="3" id="KW-0285">Flavoprotein</keyword>
<evidence type="ECO:0000256" key="1">
    <source>
        <dbReference type="ARBA" id="ARBA00001974"/>
    </source>
</evidence>
<dbReference type="RefSeq" id="WP_327600495.1">
    <property type="nucleotide sequence ID" value="NZ_JAYXHS010000003.1"/>
</dbReference>
<sequence>MDALIRALREALGHAAVLTGEGIPVAHERDWSVVPAQRPLALLRPASTAEVASVLRLAHEAGVAVVPQGGLTGLVGGATPRADALALSLARMSAIEEIDATAATITAQAGATLQAVQDAATAAGLLFGVDLAPRGSCQIGGLISTNAGGTGVIQYGSMRAQVLGLEVVLADGTLLSMLRPMLKNNTGYDLAHAFIGAEGTLGVVTRAILRLHPKPRTRLTALVALPDYAAATQLLQTLRSALPGSIAAFELMWDDFLAAASRATAQALPFAGAPPLAALVEFSGPDASSLQAGIEAPLAALLEAGKVLDIVLAQSDTQAAKLWRLRESVGEILMRFTPLNFDISLPLAAIGTFVAACRAQLQAHWPGCEALFFGHLGDGNLHIIIDVTGLPDAGEAIEDAIYALVAQERGSISAEHGIGLLKKHYLALSRSPAELAAMRAIKRALDPRGLMNPGKVLDVD</sequence>
<evidence type="ECO:0000256" key="4">
    <source>
        <dbReference type="ARBA" id="ARBA00022827"/>
    </source>
</evidence>
<dbReference type="InterPro" id="IPR016166">
    <property type="entry name" value="FAD-bd_PCMH"/>
</dbReference>
<evidence type="ECO:0000313" key="7">
    <source>
        <dbReference type="EMBL" id="MEC5387526.1"/>
    </source>
</evidence>